<organism evidence="2 3">
    <name type="scientific">Ganoderma sinense ZZ0214-1</name>
    <dbReference type="NCBI Taxonomy" id="1077348"/>
    <lineage>
        <taxon>Eukaryota</taxon>
        <taxon>Fungi</taxon>
        <taxon>Dikarya</taxon>
        <taxon>Basidiomycota</taxon>
        <taxon>Agaricomycotina</taxon>
        <taxon>Agaricomycetes</taxon>
        <taxon>Polyporales</taxon>
        <taxon>Polyporaceae</taxon>
        <taxon>Ganoderma</taxon>
    </lineage>
</organism>
<evidence type="ECO:0000313" key="3">
    <source>
        <dbReference type="Proteomes" id="UP000230002"/>
    </source>
</evidence>
<dbReference type="STRING" id="1077348.A0A2G8SJ82"/>
<dbReference type="InterPro" id="IPR004242">
    <property type="entry name" value="Transposase_21"/>
</dbReference>
<dbReference type="OrthoDB" id="3269001at2759"/>
<evidence type="ECO:0000256" key="1">
    <source>
        <dbReference type="SAM" id="MobiDB-lite"/>
    </source>
</evidence>
<dbReference type="PANTHER" id="PTHR46579:SF1">
    <property type="entry name" value="F5_8 TYPE C DOMAIN-CONTAINING PROTEIN"/>
    <property type="match status" value="1"/>
</dbReference>
<keyword evidence="3" id="KW-1185">Reference proteome</keyword>
<proteinExistence type="predicted"/>
<feature type="compositionally biased region" description="Basic residues" evidence="1">
    <location>
        <begin position="1"/>
        <end position="10"/>
    </location>
</feature>
<evidence type="ECO:0008006" key="4">
    <source>
        <dbReference type="Google" id="ProtNLM"/>
    </source>
</evidence>
<dbReference type="Pfam" id="PF02992">
    <property type="entry name" value="Transposase_21"/>
    <property type="match status" value="1"/>
</dbReference>
<reference evidence="2 3" key="1">
    <citation type="journal article" date="2015" name="Sci. Rep.">
        <title>Chromosome-level genome map provides insights into diverse defense mechanisms in the medicinal fungus Ganoderma sinense.</title>
        <authorList>
            <person name="Zhu Y."/>
            <person name="Xu J."/>
            <person name="Sun C."/>
            <person name="Zhou S."/>
            <person name="Xu H."/>
            <person name="Nelson D.R."/>
            <person name="Qian J."/>
            <person name="Song J."/>
            <person name="Luo H."/>
            <person name="Xiang L."/>
            <person name="Li Y."/>
            <person name="Xu Z."/>
            <person name="Ji A."/>
            <person name="Wang L."/>
            <person name="Lu S."/>
            <person name="Hayward A."/>
            <person name="Sun W."/>
            <person name="Li X."/>
            <person name="Schwartz D.C."/>
            <person name="Wang Y."/>
            <person name="Chen S."/>
        </authorList>
    </citation>
    <scope>NUCLEOTIDE SEQUENCE [LARGE SCALE GENOMIC DNA]</scope>
    <source>
        <strain evidence="2 3">ZZ0214-1</strain>
    </source>
</reference>
<feature type="region of interest" description="Disordered" evidence="1">
    <location>
        <begin position="846"/>
        <end position="872"/>
    </location>
</feature>
<dbReference type="PANTHER" id="PTHR46579">
    <property type="entry name" value="F5/8 TYPE C DOMAIN-CONTAINING PROTEIN-RELATED"/>
    <property type="match status" value="1"/>
</dbReference>
<feature type="compositionally biased region" description="Basic and acidic residues" evidence="1">
    <location>
        <begin position="55"/>
        <end position="65"/>
    </location>
</feature>
<feature type="region of interest" description="Disordered" evidence="1">
    <location>
        <begin position="54"/>
        <end position="76"/>
    </location>
</feature>
<dbReference type="EMBL" id="AYKW01000007">
    <property type="protein sequence ID" value="PIL33618.1"/>
    <property type="molecule type" value="Genomic_DNA"/>
</dbReference>
<feature type="region of interest" description="Disordered" evidence="1">
    <location>
        <begin position="720"/>
        <end position="740"/>
    </location>
</feature>
<evidence type="ECO:0000313" key="2">
    <source>
        <dbReference type="EMBL" id="PIL33618.1"/>
    </source>
</evidence>
<feature type="compositionally biased region" description="Polar residues" evidence="1">
    <location>
        <begin position="847"/>
        <end position="863"/>
    </location>
</feature>
<gene>
    <name evidence="2" type="ORF">GSI_04241</name>
</gene>
<dbReference type="Proteomes" id="UP000230002">
    <property type="component" value="Unassembled WGS sequence"/>
</dbReference>
<accession>A0A2G8SJ82</accession>
<name>A0A2G8SJ82_9APHY</name>
<feature type="region of interest" description="Disordered" evidence="1">
    <location>
        <begin position="1"/>
        <end position="24"/>
    </location>
</feature>
<sequence length="1297" mass="145337">MAGRATRKSKGVSSATRRRQKEDAELQQRLDAISLADAALNDISQAVAQLTLEDPEARNLDRKPELGPQSSDPATHSINVSASQASQSLMQDLEHIGKTLRAQRPLLLSGSPLVFTADPLKGGEFCRLRPEAIAEANAEPFALLPDHASNVSLLEYENVVLDVVFWLLRISTTDETVEGRARTSLLHEAYRELDRIQSQKESEWNRQRAGVPLLSTDDDDGVVSTNVFFSSPLRPTSDDDALVKSVFVVVLVLHLLEGVTRRASQMLLAGFRSIVRLTLRRARGEALELGDTDTLNKISGDPRTLIAHANLDPILDIYNCCPTCFMPYPEASSPTHCTRRSTPSSSPCGTALFRTRIIGGTQVSRPVRKYLHQRMKPWVGRLLCLSGIQDVLRARSGFGDDFWDGQAIKDLVGADGKPYLDGPSSETRLVFGLAVDSFNPYHSKTAKQSVSSTAIYMVCLDLPIHLRYLPEYMYLVGVIPGPTKPSLDEMNHFIALVVDELLDFWDPGVWYSRTAICPSRHLVRAALVPLICDLLAARQVSGLSSHSSTYFCSFCSLTREFMENFDPASWPKRHLREHRKHAEAWRDAASEEEREVIFQAHGIRWSELLRLPYWDPIQFTVVDSMHNLYLGIVKTHFRDVWGMDMDVEDGDAATHPTKKPPPRPSAAELQLGAKALLYGTATELGKCSKAVLWHLCEERGLRRAGTKKQLLKTLKHWRTTGGISGSRPERDPPTSSGTAVASATAAQTTTWIPSEIPGSGRLVPEIAPLDTDRALQKLLEGNFKALHRFNRPTIVALCQRYNLTFTERATKAVLCDLLKSAVASLPSTAVDSDLQPGPRAEYEPEAITTNHPQAPRASRNQDPVQEERPQRSNVAFGKEAFSAFHDVRESMELPSWINQVPRAFGTTEHGKLSADQWHTACTVVIPVALIWLWGTEEGRKRDMLCNFMDLVTAVVFAGLWRITPAHITIFEEHMQRYLTTFKTLYKEAGVVPNHHLSLHLPAFMRLFGPIHAWRSFAFERYNYMLQCINTNLTFGEMEGTFMKTSCRAANLRPLLRDAAFKTALEEFVQVYNELSGEDERGMRLDSVLRSTGLYAIPTHRSGGKDPIALDDPIYTALLKTLNNRSSSPPYIDRNVAVKTQQQRYLSRQAREHSDIIIHGIHYRTRKAAPRDSNVQFRVPGQDHPSAGSISAIFTHCRKSAQGEIVEETFISVREFIGLEPRDIPYDNFRKFPHAGGRLYYDKHDEIHVLRPEDVDCHVARTPLHIPGIPEPCIHILPLDRMMKIQSTLSTENGEDDL</sequence>
<comment type="caution">
    <text evidence="2">The sequence shown here is derived from an EMBL/GenBank/DDBJ whole genome shotgun (WGS) entry which is preliminary data.</text>
</comment>
<protein>
    <recommendedName>
        <fullName evidence="4">SAP domain-containing protein</fullName>
    </recommendedName>
</protein>